<evidence type="ECO:0000313" key="2">
    <source>
        <dbReference type="EMBL" id="MPM45525.1"/>
    </source>
</evidence>
<dbReference type="AlphaFoldDB" id="A0A644ZX73"/>
<organism evidence="2">
    <name type="scientific">bioreactor metagenome</name>
    <dbReference type="NCBI Taxonomy" id="1076179"/>
    <lineage>
        <taxon>unclassified sequences</taxon>
        <taxon>metagenomes</taxon>
        <taxon>ecological metagenomes</taxon>
    </lineage>
</organism>
<proteinExistence type="predicted"/>
<dbReference type="SUPFAM" id="SSF57997">
    <property type="entry name" value="Tropomyosin"/>
    <property type="match status" value="1"/>
</dbReference>
<gene>
    <name evidence="2" type="ORF">SDC9_92212</name>
</gene>
<sequence length="286" mass="33834">MDSIFSVRISEDLKEKFMDIAQKQGINNKELMEQIIKSYELENVKNDAVELKSHIEELQSISSRIVDIYISMIEGNKIKNLELTNTLKIKIAEEQEKANKISSQNENLQLKLKEASKVNDELKIELKEYSTKIASLEVNLKEFKDLNQMLREKNHDLTNELKLFKEYEEKNSVLQKELKTLLKENDELSKSNDKLTSENNHLNKELTFMKESYEIKMKNLEENYKTTLIQKEEVTKINHSTEILHMNQSFNDKILALQNQYEERVTRLIKEKDEEMQRMKSILLKE</sequence>
<evidence type="ECO:0008006" key="3">
    <source>
        <dbReference type="Google" id="ProtNLM"/>
    </source>
</evidence>
<protein>
    <recommendedName>
        <fullName evidence="3">Chromosome partition protein Smc</fullName>
    </recommendedName>
</protein>
<feature type="coiled-coil region" evidence="1">
    <location>
        <begin position="91"/>
        <end position="278"/>
    </location>
</feature>
<name>A0A644ZX73_9ZZZZ</name>
<reference evidence="2" key="1">
    <citation type="submission" date="2019-08" db="EMBL/GenBank/DDBJ databases">
        <authorList>
            <person name="Kucharzyk K."/>
            <person name="Murdoch R.W."/>
            <person name="Higgins S."/>
            <person name="Loffler F."/>
        </authorList>
    </citation>
    <scope>NUCLEOTIDE SEQUENCE</scope>
</reference>
<accession>A0A644ZX73</accession>
<comment type="caution">
    <text evidence="2">The sequence shown here is derived from an EMBL/GenBank/DDBJ whole genome shotgun (WGS) entry which is preliminary data.</text>
</comment>
<evidence type="ECO:0000256" key="1">
    <source>
        <dbReference type="SAM" id="Coils"/>
    </source>
</evidence>
<dbReference type="EMBL" id="VSSQ01010910">
    <property type="protein sequence ID" value="MPM45525.1"/>
    <property type="molecule type" value="Genomic_DNA"/>
</dbReference>
<keyword evidence="1" id="KW-0175">Coiled coil</keyword>